<dbReference type="AlphaFoldDB" id="A0AAV0BVR0"/>
<dbReference type="Gene3D" id="1.25.40.10">
    <property type="entry name" value="Tetratricopeptide repeat domain"/>
    <property type="match status" value="1"/>
</dbReference>
<gene>
    <name evidence="1" type="ORF">PPACK8108_LOCUS25668</name>
</gene>
<keyword evidence="2" id="KW-1185">Reference proteome</keyword>
<dbReference type="InterPro" id="IPR011990">
    <property type="entry name" value="TPR-like_helical_dom_sf"/>
</dbReference>
<protein>
    <submittedName>
        <fullName evidence="1">Uncharacterized protein</fullName>
    </submittedName>
</protein>
<sequence>MASELDPTNPKPLQTLASIRISQSNIEEATKALRLALSLRSNDPVADLDIDEENSQMEVVEKTAEGLVDNEGQQLIDGERDVKEVSGGLLIEEDQERLSSLPPFETRVQWVKLALECNMWSYAIEVLYGCEAENNEDGEIQYLLGMALYILGQSQNDPKSEKDTEDSHLAAKRSGLTPLSQTFSNNWRSPAYLFALLQDILGEDSGLDQSISNHIKELSLKLQISGLSTTTVQKEDSPGPNSACDDDGFDVCRMELKGPISDVDYAINLWILGQITRLKSPDELMTESHPVKQQPGQQLPFVLNLLL</sequence>
<evidence type="ECO:0000313" key="1">
    <source>
        <dbReference type="EMBL" id="CAH7690346.1"/>
    </source>
</evidence>
<accession>A0AAV0BVR0</accession>
<evidence type="ECO:0000313" key="2">
    <source>
        <dbReference type="Proteomes" id="UP001153365"/>
    </source>
</evidence>
<dbReference type="EMBL" id="CALTRL010006279">
    <property type="protein sequence ID" value="CAH7690346.1"/>
    <property type="molecule type" value="Genomic_DNA"/>
</dbReference>
<proteinExistence type="predicted"/>
<reference evidence="1" key="1">
    <citation type="submission" date="2022-06" db="EMBL/GenBank/DDBJ databases">
        <authorList>
            <consortium name="SYNGENTA / RWTH Aachen University"/>
        </authorList>
    </citation>
    <scope>NUCLEOTIDE SEQUENCE</scope>
</reference>
<name>A0AAV0BVR0_PHAPC</name>
<dbReference type="Proteomes" id="UP001153365">
    <property type="component" value="Unassembled WGS sequence"/>
</dbReference>
<comment type="caution">
    <text evidence="1">The sequence shown here is derived from an EMBL/GenBank/DDBJ whole genome shotgun (WGS) entry which is preliminary data.</text>
</comment>
<dbReference type="SUPFAM" id="SSF48452">
    <property type="entry name" value="TPR-like"/>
    <property type="match status" value="1"/>
</dbReference>
<organism evidence="1 2">
    <name type="scientific">Phakopsora pachyrhizi</name>
    <name type="common">Asian soybean rust disease fungus</name>
    <dbReference type="NCBI Taxonomy" id="170000"/>
    <lineage>
        <taxon>Eukaryota</taxon>
        <taxon>Fungi</taxon>
        <taxon>Dikarya</taxon>
        <taxon>Basidiomycota</taxon>
        <taxon>Pucciniomycotina</taxon>
        <taxon>Pucciniomycetes</taxon>
        <taxon>Pucciniales</taxon>
        <taxon>Phakopsoraceae</taxon>
        <taxon>Phakopsora</taxon>
    </lineage>
</organism>